<dbReference type="InterPro" id="IPR009061">
    <property type="entry name" value="DNA-bd_dom_put_sf"/>
</dbReference>
<feature type="domain" description="HTH merR-type" evidence="4">
    <location>
        <begin position="1"/>
        <end position="69"/>
    </location>
</feature>
<reference evidence="6" key="1">
    <citation type="submission" date="2017-04" db="EMBL/GenBank/DDBJ databases">
        <authorList>
            <person name="Varghese N."/>
            <person name="Submissions S."/>
        </authorList>
    </citation>
    <scope>NUCLEOTIDE SEQUENCE [LARGE SCALE GENOMIC DNA]</scope>
</reference>
<gene>
    <name evidence="5" type="ORF">SAMN06297229_0186</name>
</gene>
<evidence type="ECO:0000256" key="2">
    <source>
        <dbReference type="ARBA" id="ARBA00023125"/>
    </source>
</evidence>
<organism evidence="5 6">
    <name type="scientific">Pseudidiomarina planktonica</name>
    <dbReference type="NCBI Taxonomy" id="1323738"/>
    <lineage>
        <taxon>Bacteria</taxon>
        <taxon>Pseudomonadati</taxon>
        <taxon>Pseudomonadota</taxon>
        <taxon>Gammaproteobacteria</taxon>
        <taxon>Alteromonadales</taxon>
        <taxon>Idiomarinaceae</taxon>
        <taxon>Pseudidiomarina</taxon>
    </lineage>
</organism>
<dbReference type="InterPro" id="IPR015358">
    <property type="entry name" value="Tscrpt_reg_MerR_DNA-bd"/>
</dbReference>
<keyword evidence="1" id="KW-0805">Transcription regulation</keyword>
<dbReference type="PRINTS" id="PR00040">
    <property type="entry name" value="HTHMERR"/>
</dbReference>
<dbReference type="CDD" id="cd04770">
    <property type="entry name" value="HTH_HMRTR"/>
    <property type="match status" value="1"/>
</dbReference>
<dbReference type="PANTHER" id="PTHR30204:SF92">
    <property type="entry name" value="HTH-TYPE TRANSCRIPTIONAL REGULATOR ZNTR"/>
    <property type="match status" value="1"/>
</dbReference>
<dbReference type="Pfam" id="PF09278">
    <property type="entry name" value="MerR-DNA-bind"/>
    <property type="match status" value="1"/>
</dbReference>
<accession>A0A1Y6E8F2</accession>
<proteinExistence type="predicted"/>
<dbReference type="GO" id="GO:0003700">
    <property type="term" value="F:DNA-binding transcription factor activity"/>
    <property type="evidence" value="ECO:0007669"/>
    <property type="project" value="InterPro"/>
</dbReference>
<evidence type="ECO:0000313" key="6">
    <source>
        <dbReference type="Proteomes" id="UP000194450"/>
    </source>
</evidence>
<evidence type="ECO:0000256" key="3">
    <source>
        <dbReference type="ARBA" id="ARBA00023163"/>
    </source>
</evidence>
<dbReference type="NCBIfam" id="NF007069">
    <property type="entry name" value="PRK09514.1"/>
    <property type="match status" value="1"/>
</dbReference>
<keyword evidence="6" id="KW-1185">Reference proteome</keyword>
<dbReference type="SUPFAM" id="SSF46955">
    <property type="entry name" value="Putative DNA-binding domain"/>
    <property type="match status" value="1"/>
</dbReference>
<dbReference type="Pfam" id="PF00376">
    <property type="entry name" value="MerR"/>
    <property type="match status" value="1"/>
</dbReference>
<dbReference type="PROSITE" id="PS50937">
    <property type="entry name" value="HTH_MERR_2"/>
    <property type="match status" value="1"/>
</dbReference>
<dbReference type="InterPro" id="IPR047057">
    <property type="entry name" value="MerR_fam"/>
</dbReference>
<evidence type="ECO:0000256" key="1">
    <source>
        <dbReference type="ARBA" id="ARBA00023015"/>
    </source>
</evidence>
<dbReference type="OrthoDB" id="9808480at2"/>
<dbReference type="PANTHER" id="PTHR30204">
    <property type="entry name" value="REDOX-CYCLING DRUG-SENSING TRANSCRIPTIONAL ACTIVATOR SOXR"/>
    <property type="match status" value="1"/>
</dbReference>
<dbReference type="InterPro" id="IPR000551">
    <property type="entry name" value="MerR-type_HTH_dom"/>
</dbReference>
<protein>
    <submittedName>
        <fullName evidence="5">Transcriptional regulator, MerR family</fullName>
    </submittedName>
</protein>
<keyword evidence="3" id="KW-0804">Transcription</keyword>
<evidence type="ECO:0000259" key="4">
    <source>
        <dbReference type="PROSITE" id="PS50937"/>
    </source>
</evidence>
<dbReference type="SMART" id="SM00422">
    <property type="entry name" value="HTH_MERR"/>
    <property type="match status" value="1"/>
</dbReference>
<dbReference type="RefSeq" id="WP_086433386.1">
    <property type="nucleotide sequence ID" value="NZ_FXWH01000001.1"/>
</dbReference>
<dbReference type="AlphaFoldDB" id="A0A1Y6E8F2"/>
<dbReference type="EMBL" id="FXWH01000001">
    <property type="protein sequence ID" value="SMQ58898.1"/>
    <property type="molecule type" value="Genomic_DNA"/>
</dbReference>
<keyword evidence="2" id="KW-0238">DNA-binding</keyword>
<evidence type="ECO:0000313" key="5">
    <source>
        <dbReference type="EMBL" id="SMQ58898.1"/>
    </source>
</evidence>
<dbReference type="Gene3D" id="1.10.1660.10">
    <property type="match status" value="1"/>
</dbReference>
<sequence>MKIGELVKLHGISVDTARFYEKKGLIQPRARSYAGYRIYTAGDSERLGFILRAKNVGFSLEQVRELLQIEDNRSAWSCEHVKSKVDEKMAEIEAQITRLKGFYSSLERLSDACCGGPVSAKACSILDSLETGDAVKLKPPAGAE</sequence>
<dbReference type="GO" id="GO:0003677">
    <property type="term" value="F:DNA binding"/>
    <property type="evidence" value="ECO:0007669"/>
    <property type="project" value="UniProtKB-KW"/>
</dbReference>
<dbReference type="Proteomes" id="UP000194450">
    <property type="component" value="Unassembled WGS sequence"/>
</dbReference>
<name>A0A1Y6E8F2_9GAMM</name>